<feature type="domain" description="Trimeric autotransporter adhesin YadA-like head" evidence="14">
    <location>
        <begin position="1210"/>
        <end position="1229"/>
    </location>
</feature>
<sequence>MNKVFKVVWNAATQTWVAVSELQRVKGKTKSKSLANPVLMAISAVGVGATMIGGVSAAVHVNDTASNYVLAADGTGSSIPAYIIQGVNVTGTVPPNYGHLTVYGTDISLGSQFTPAWSALVGNNISATGADKILYGNNISSDSFAQSPAVAIGRNLTLTGAAAMSDDQTGYNSAGESVLIGHDLSGRANNVLVGTNLTTTEATTVVVGILSETQGARTTAFGYVAKALGAGATALGTSVTAASQGDVAIGDNSNTTGSGYGKVAIGYATTASGQESTAVGRLANATATYATALGSYSCATAVQSVAIGTVARANGENGAALGAYNTVNADRGTAVGSNNQISTGSNRSTSVGTQNNIYNWSPNSTAVGNSLNIFGESNTLLGSNASAMYVSNSVGIGTNINAGSSSVIAMGHNTNATGSQSIAIGCSTTASGINSIAFGSDANAIEMGSVAIAAHATATGRETIAIGLGANATHTTNLADIEGGFVADATGDEQGDLVPSIAIGAHSNATSSNAIAIGTNSNATGNRAIGLGAGTNATGNRSIALGWLTVTEGNRSSAVGASASVTGDYASAVGTGATVSGTSAGAFGAYSNVMGNNTYVLGSNISVATEGSVVLGNNSAASTATNVTTATVNGVTYTGFAGNANIAAGDYVSIGAAGEERQIKNVAPGDISANSTDAINGSQLYLVAAEAARHSVVAAGANISSVTTSTATNGATVYTVNAIDTNTQASVSSDDGSVTISQSTNSNGTTNYDLSFTDNDTVTSVSYGRTYNTSSAANAPINVTTSVIDGVTNYAVNVLTTPLIISQSGATSVSTSRNNQLMNASQISAAINNSGFQVSTGTADFMGGSGTQEGASYQTLVTPGDQLIFNAGNNLVISQSADRRVTYGLNPDLQINSITIDPNISSQDAGINMGDTKISNLANGTNASDAVNLSQLNASKTFVQKGNHTSVSSTTNTDGSTNYIVNADNIIVTSADSSVTVTPTSTTNADGTLTYTYDLAVGAVEIDNYFHVNNGSNSGGDSATNLGGVGVSAGATALNSLAAGINTVATAYAATAMGYAATASNNNTVAIGSLATASAAEATTVGYNSTASGQNASAFGSDTTASGVSSLAVGTGSTASADSAVAIGNDANAIAQSAVAIGESANATGNYSTAVGDSSTASGLRSAAFGIDANATAESALAAGDSAISSGYRSNAVGFNAQATAAEANAFGSNATATANSSVALGTSATATAVNAVAVGDSAAASIDGSVALGNNSTTSNAVPTSSATVNGISYSGFAGSSPVSVVSVGSVGAERQIQNVAAGQVSADSTDAINGSQLYLVAEEATKKSIVAAGENISSVTTSTLTNGSVVYTVNAIDTNTQASVTSTDGTVLVSASTNANGTTNYDLSVDIPTFENGTETTISTNENGSLVINVNTGSLNNNANGSVVADTTNGNIATVTDVANAINNSGWNTTLSDGSSAQINPGDTLNYVNGTGTTANVSQNADGSYSVSYDVNTANTTTVTNGKVEAPTDGASYVNATTLVETINSAGWNLFQETAEDANLKDTVTAGDNVVFANGTNTQVNVTNEGNTTTISYSVEGDLTNITSITNNNGSTSISLGNNTVNVNNATVSNVANGTNATDAVNLAQLNASKVAVEAGNHTTISTTTNADGSTTYTVNANHTVVEAGTNVQLSSSTDGNGLTTYNVSVAGDLTNITSITNNAGNTITVGNGTTITNTNGTAAVDPNSNATDIATIGDIVNTINNVSWTVAGNGADVEKITAGEVVNFVDGNNTVAVVTANATTGGADVTYHVEGDLTNITSISNNNGTTISLGNNTVNVNNATISNVAEGVNGTDAVNVNQLNSSIASVTWKVTGNHSEENATVVGNGTVSFNDSDTITANVDGMNISFDVKAGELSSNANGTVSFSSSNGSVATVDQVADAINNSGWQTTLSNGNTTVINPGNVVNYSNGTNTVANVTQDENGTISVSYDVAGDLTNITSITNNAGNTITVGNGTTITNTNGTAAVDPNSNATDIATIGDIVNTINNVSWTVAGNGADVEKITAGEVVNFVDGNNTVAVVTANATTGGADVAYHVEGDLTNITSISNNEGTTISLGNNTVNVNNATVSNVANGTNATDAVNLAQLNASKAYVKAGNFTTVTSTSDANGTTYIVNAEKTVVAEGDNVNITTTTTAEGLTTYTVNVAGELNNITTISNANTTLTVGNGETTVENGKAQVASNSNATDIATVGDIVNTLNNISWGVASTNVTGTNGETTYVANDNSSISAGDTVNINAGQNIKISGSGDTFEIHTTDNVTFVNTNVTGDLNVGGNTTVNNFAVAPNSTVDMGGNRITNVGAGSNATDAVNVSQLNSTIAGVQWKLTGNNDNANATTVGSQTVSFNDSASVKANVDGVNVSFAVKSGDISPVADGSVFADSTNGSVATVGDVANAINNAGWKTTLSDGNTTLITPSDVVNFNNGVGTTANVVTNANGGIDVSFNVNKTALTVSDGNIANPDGSNVNSGAVVSPDTNNANHFVTAGDLANTLNSIGWNVNSTAVEGSTGKVTEDSDSTATKVSAGNTVNINAGNNIEITRNGANVAIATSMTPTFNTVQVGGSTGPVIGASEDGNVRIAKADGSAARITNVAPGVDGTDAVNVDQLKAGLGNVHNHIGKVDRNLRAGIAGANAAAGLPQVYIPGKSMVAAAAGTFKGQSAVAVGYSRASDNGKVILKLQGNANTRGDFGGSVGVGYQW</sequence>
<evidence type="ECO:0000313" key="17">
    <source>
        <dbReference type="EMBL" id="AHG80892.1"/>
    </source>
</evidence>
<name>A0A4V7I7B4_BIBTR</name>
<keyword evidence="8" id="KW-0653">Protein transport</keyword>
<feature type="domain" description="Trimeric autotransporter adhesin YadA-like stalk" evidence="15">
    <location>
        <begin position="1828"/>
        <end position="1866"/>
    </location>
</feature>
<keyword evidence="4" id="KW-0813">Transport</keyword>
<dbReference type="InterPro" id="IPR037174">
    <property type="entry name" value="Trimeric_adhesin"/>
</dbReference>
<dbReference type="GO" id="GO:0015031">
    <property type="term" value="P:protein transport"/>
    <property type="evidence" value="ECO:0007669"/>
    <property type="project" value="UniProtKB-KW"/>
</dbReference>
<evidence type="ECO:0000256" key="4">
    <source>
        <dbReference type="ARBA" id="ARBA00022448"/>
    </source>
</evidence>
<dbReference type="Gene3D" id="1.20.5.170">
    <property type="match status" value="1"/>
</dbReference>
<dbReference type="Proteomes" id="UP000019091">
    <property type="component" value="Chromosome"/>
</dbReference>
<dbReference type="EMBL" id="CP006954">
    <property type="protein sequence ID" value="AHG80892.1"/>
    <property type="molecule type" value="Genomic_DNA"/>
</dbReference>
<evidence type="ECO:0000259" key="15">
    <source>
        <dbReference type="Pfam" id="PF05662"/>
    </source>
</evidence>
<feature type="region of interest" description="Disordered" evidence="11">
    <location>
        <begin position="729"/>
        <end position="753"/>
    </location>
</feature>
<evidence type="ECO:0000256" key="1">
    <source>
        <dbReference type="ARBA" id="ARBA00004241"/>
    </source>
</evidence>
<feature type="domain" description="Trimeric autotransporter adhesin YadA-like stalk" evidence="15">
    <location>
        <begin position="2627"/>
        <end position="2665"/>
    </location>
</feature>
<dbReference type="InterPro" id="IPR011049">
    <property type="entry name" value="Serralysin-like_metalloprot_C"/>
</dbReference>
<keyword evidence="12" id="KW-1133">Transmembrane helix</keyword>
<dbReference type="InterPro" id="IPR005594">
    <property type="entry name" value="YadA_C"/>
</dbReference>
<dbReference type="Pfam" id="PF03895">
    <property type="entry name" value="YadA_anchor"/>
    <property type="match status" value="1"/>
</dbReference>
<feature type="domain" description="ESPR" evidence="16">
    <location>
        <begin position="1"/>
        <end position="43"/>
    </location>
</feature>
<feature type="domain" description="Trimeric autotransporter adhesin YadA-like C-terminal membrane anchor" evidence="13">
    <location>
        <begin position="2678"/>
        <end position="2738"/>
    </location>
</feature>
<dbReference type="InterPro" id="IPR008640">
    <property type="entry name" value="Adhesin_Head_dom"/>
</dbReference>
<evidence type="ECO:0000256" key="11">
    <source>
        <dbReference type="SAM" id="MobiDB-lite"/>
    </source>
</evidence>
<evidence type="ECO:0000256" key="9">
    <source>
        <dbReference type="ARBA" id="ARBA00023136"/>
    </source>
</evidence>
<evidence type="ECO:0000313" key="18">
    <source>
        <dbReference type="Proteomes" id="UP000019091"/>
    </source>
</evidence>
<dbReference type="GO" id="GO:0009986">
    <property type="term" value="C:cell surface"/>
    <property type="evidence" value="ECO:0007669"/>
    <property type="project" value="UniProtKB-SubCell"/>
</dbReference>
<feature type="domain" description="Trimeric autotransporter adhesin YadA-like stalk" evidence="15">
    <location>
        <begin position="2112"/>
        <end position="2152"/>
    </location>
</feature>
<keyword evidence="9 12" id="KW-0472">Membrane</keyword>
<dbReference type="InterPro" id="IPR045584">
    <property type="entry name" value="Pilin-like"/>
</dbReference>
<comment type="subcellular location">
    <subcellularLocation>
        <location evidence="2">Cell outer membrane</location>
    </subcellularLocation>
    <subcellularLocation>
        <location evidence="1">Cell surface</location>
    </subcellularLocation>
</comment>
<feature type="domain" description="Trimeric autotransporter adhesin YadA-like stalk" evidence="15">
    <location>
        <begin position="1297"/>
        <end position="1328"/>
    </location>
</feature>
<evidence type="ECO:0000259" key="14">
    <source>
        <dbReference type="Pfam" id="PF05658"/>
    </source>
</evidence>
<dbReference type="SUPFAM" id="SSF54523">
    <property type="entry name" value="Pili subunits"/>
    <property type="match status" value="1"/>
</dbReference>
<dbReference type="SUPFAM" id="SSF101967">
    <property type="entry name" value="Adhesin YadA, collagen-binding domain"/>
    <property type="match status" value="6"/>
</dbReference>
<feature type="transmembrane region" description="Helical" evidence="12">
    <location>
        <begin position="34"/>
        <end position="59"/>
    </location>
</feature>
<dbReference type="Pfam" id="PF05662">
    <property type="entry name" value="YadA_stalk"/>
    <property type="match status" value="8"/>
</dbReference>
<evidence type="ECO:0000256" key="8">
    <source>
        <dbReference type="ARBA" id="ARBA00022927"/>
    </source>
</evidence>
<dbReference type="Pfam" id="PF13018">
    <property type="entry name" value="ESPR"/>
    <property type="match status" value="1"/>
</dbReference>
<reference evidence="17 18" key="1">
    <citation type="journal article" date="2014" name="Genome Announc.">
        <title>Complete Closed Genome Sequences of Three Bibersteinia trehalosi Nasopharyngeal Isolates from Cattle with Shipping Fever.</title>
        <authorList>
            <person name="Harhay G.P."/>
            <person name="McVey D.S."/>
            <person name="Koren S."/>
            <person name="Phillippy A.M."/>
            <person name="Bono J."/>
            <person name="Harhay D.M."/>
            <person name="Clawson M.L."/>
            <person name="Heaton M.P."/>
            <person name="Chitko-McKown C.G."/>
            <person name="Korlach J."/>
            <person name="Smith T.P."/>
        </authorList>
    </citation>
    <scope>NUCLEOTIDE SEQUENCE [LARGE SCALE GENOMIC DNA]</scope>
    <source>
        <strain evidence="17 18">USDA-ARS-USMARC-188</strain>
    </source>
</reference>
<organism evidence="17 18">
    <name type="scientific">Bibersteinia trehalosi USDA-ARS-USMARC-188</name>
    <dbReference type="NCBI Taxonomy" id="1263829"/>
    <lineage>
        <taxon>Bacteria</taxon>
        <taxon>Pseudomonadati</taxon>
        <taxon>Pseudomonadota</taxon>
        <taxon>Gammaproteobacteria</taxon>
        <taxon>Pasteurellales</taxon>
        <taxon>Pasteurellaceae</taxon>
        <taxon>Bibersteinia</taxon>
    </lineage>
</organism>
<feature type="domain" description="Trimeric autotransporter adhesin YadA-like stalk" evidence="15">
    <location>
        <begin position="917"/>
        <end position="957"/>
    </location>
</feature>
<dbReference type="Gene3D" id="6.10.250.2040">
    <property type="match status" value="1"/>
</dbReference>
<dbReference type="KEGG" id="btre:F542_1740"/>
<accession>A0A4V7I7B4</accession>
<evidence type="ECO:0000259" key="13">
    <source>
        <dbReference type="Pfam" id="PF03895"/>
    </source>
</evidence>
<protein>
    <submittedName>
        <fullName evidence="17">Autotransporter adhesin</fullName>
    </submittedName>
</protein>
<feature type="domain" description="Trimeric autotransporter adhesin YadA-like stalk" evidence="15">
    <location>
        <begin position="662"/>
        <end position="693"/>
    </location>
</feature>
<evidence type="ECO:0000256" key="12">
    <source>
        <dbReference type="SAM" id="Phobius"/>
    </source>
</evidence>
<keyword evidence="7" id="KW-0732">Signal</keyword>
<feature type="domain" description="Trimeric autotransporter adhesin YadA-like head" evidence="14">
    <location>
        <begin position="553"/>
        <end position="577"/>
    </location>
</feature>
<evidence type="ECO:0000256" key="6">
    <source>
        <dbReference type="ARBA" id="ARBA00022692"/>
    </source>
</evidence>
<feature type="domain" description="Trimeric autotransporter adhesin YadA-like head" evidence="14">
    <location>
        <begin position="299"/>
        <end position="324"/>
    </location>
</feature>
<keyword evidence="5" id="KW-1134">Transmembrane beta strand</keyword>
<feature type="domain" description="Trimeric autotransporter adhesin YadA-like stalk" evidence="15">
    <location>
        <begin position="2337"/>
        <end position="2378"/>
    </location>
</feature>
<feature type="domain" description="Trimeric autotransporter adhesin YadA-like head" evidence="14">
    <location>
        <begin position="408"/>
        <end position="425"/>
    </location>
</feature>
<evidence type="ECO:0000256" key="7">
    <source>
        <dbReference type="ARBA" id="ARBA00022729"/>
    </source>
</evidence>
<dbReference type="InterPro" id="IPR024973">
    <property type="entry name" value="ESPR"/>
</dbReference>
<feature type="domain" description="Trimeric autotransporter adhesin YadA-like head" evidence="14">
    <location>
        <begin position="430"/>
        <end position="452"/>
    </location>
</feature>
<evidence type="ECO:0000256" key="2">
    <source>
        <dbReference type="ARBA" id="ARBA00004442"/>
    </source>
</evidence>
<dbReference type="OrthoDB" id="5688270at2"/>
<feature type="domain" description="Trimeric autotransporter adhesin YadA-like head" evidence="14">
    <location>
        <begin position="271"/>
        <end position="297"/>
    </location>
</feature>
<feature type="domain" description="Trimeric autotransporter adhesin YadA-like head" evidence="14">
    <location>
        <begin position="1133"/>
        <end position="1159"/>
    </location>
</feature>
<keyword evidence="10" id="KW-0998">Cell outer membrane</keyword>
<dbReference type="RefSeq" id="WP_025266700.1">
    <property type="nucleotide sequence ID" value="NZ_CP006954.1"/>
</dbReference>
<dbReference type="InterPro" id="IPR008635">
    <property type="entry name" value="Coiled_stalk_dom"/>
</dbReference>
<evidence type="ECO:0000256" key="5">
    <source>
        <dbReference type="ARBA" id="ARBA00022452"/>
    </source>
</evidence>
<dbReference type="CDD" id="cd12820">
    <property type="entry name" value="LbR_YadA-like"/>
    <property type="match status" value="4"/>
</dbReference>
<keyword evidence="6 12" id="KW-0812">Transmembrane</keyword>
<feature type="domain" description="Trimeric autotransporter adhesin YadA-like head" evidence="14">
    <location>
        <begin position="500"/>
        <end position="521"/>
    </location>
</feature>
<evidence type="ECO:0000259" key="16">
    <source>
        <dbReference type="Pfam" id="PF13018"/>
    </source>
</evidence>
<feature type="domain" description="Trimeric autotransporter adhesin YadA-like head" evidence="14">
    <location>
        <begin position="1105"/>
        <end position="1131"/>
    </location>
</feature>
<dbReference type="Gene3D" id="2.150.10.10">
    <property type="entry name" value="Serralysin-like metalloprotease, C-terminal"/>
    <property type="match status" value="8"/>
</dbReference>
<evidence type="ECO:0000256" key="10">
    <source>
        <dbReference type="ARBA" id="ARBA00023237"/>
    </source>
</evidence>
<feature type="domain" description="Trimeric autotransporter adhesin YadA-like stalk" evidence="15">
    <location>
        <begin position="1614"/>
        <end position="1654"/>
    </location>
</feature>
<feature type="domain" description="Trimeric autotransporter adhesin YadA-like head" evidence="14">
    <location>
        <begin position="1049"/>
        <end position="1074"/>
    </location>
</feature>
<feature type="domain" description="Trimeric autotransporter adhesin YadA-like head" evidence="14">
    <location>
        <begin position="523"/>
        <end position="547"/>
    </location>
</feature>
<dbReference type="Gene3D" id="3.30.1300.30">
    <property type="entry name" value="GSPII I/J protein-like"/>
    <property type="match status" value="1"/>
</dbReference>
<comment type="similarity">
    <text evidence="3">Belongs to the autotransporter-2 (AT-2) (TC 1.B.40) family.</text>
</comment>
<dbReference type="Pfam" id="PF05658">
    <property type="entry name" value="YadA_head"/>
    <property type="match status" value="13"/>
</dbReference>
<feature type="domain" description="Trimeric autotransporter adhesin YadA-like head" evidence="14">
    <location>
        <begin position="1231"/>
        <end position="1257"/>
    </location>
</feature>
<dbReference type="Gene3D" id="3.90.1780.10">
    <property type="entry name" value="Trimeric adhesin"/>
    <property type="match status" value="9"/>
</dbReference>
<feature type="domain" description="Trimeric autotransporter adhesin YadA-like head" evidence="14">
    <location>
        <begin position="215"/>
        <end position="237"/>
    </location>
</feature>
<dbReference type="GO" id="GO:0009279">
    <property type="term" value="C:cell outer membrane"/>
    <property type="evidence" value="ECO:0007669"/>
    <property type="project" value="UniProtKB-SubCell"/>
</dbReference>
<evidence type="ECO:0000256" key="3">
    <source>
        <dbReference type="ARBA" id="ARBA00005848"/>
    </source>
</evidence>
<proteinExistence type="inferred from homology"/>
<gene>
    <name evidence="17" type="ORF">F542_1740</name>
</gene>